<dbReference type="STRING" id="1300222.I532_11549"/>
<dbReference type="AlphaFoldDB" id="M8E9V5"/>
<comment type="caution">
    <text evidence="2">The sequence shown here is derived from an EMBL/GenBank/DDBJ whole genome shotgun (WGS) entry which is preliminary data.</text>
</comment>
<sequence length="383" mass="40215">MNNVRDYLDSAFVLEADIDLNAAPYNSGNGWKPIGTETAPFSGTFHGNGHTIRGLYIFEGNNIDLFGTIEGKAEISDLTLKDADIRTTKSGVAILVGQMLGGTISNTHVSGAIKADSQNVGTLVGYMKRGSIADSSGSGRIDNHFSWYTGGLVGRMEPGTTLSRSSADTTTHGFYYTGGLVGANAGTIEHSFAKGSVANNASGLGGLVGVNDGEVRQSYALTHVTGGSNQVGGLAGINGSKGFIEQSFAKGTIETESMAVGGLVGENQGVISDAYANSGISAGKYREEVVIGGLVGINQHEITRTYAAGTIDSNAKEVGGLIGKLESNGTVNDSYYDQDQTGQTDTGKGMPLSSVQMKEQESFTDWDFTDVWQMDEYPAFQWE</sequence>
<dbReference type="OrthoDB" id="9802993at2"/>
<evidence type="ECO:0000259" key="1">
    <source>
        <dbReference type="Pfam" id="PF07581"/>
    </source>
</evidence>
<dbReference type="InterPro" id="IPR011493">
    <property type="entry name" value="GLUG"/>
</dbReference>
<dbReference type="Pfam" id="PF07581">
    <property type="entry name" value="Glug"/>
    <property type="match status" value="1"/>
</dbReference>
<evidence type="ECO:0000313" key="2">
    <source>
        <dbReference type="EMBL" id="EMT52285.1"/>
    </source>
</evidence>
<protein>
    <submittedName>
        <fullName evidence="2">PKD domain containing protein</fullName>
    </submittedName>
</protein>
<feature type="domain" description="GLUG" evidence="1">
    <location>
        <begin position="175"/>
        <end position="197"/>
    </location>
</feature>
<dbReference type="PATRIC" id="fig|1300222.3.peg.2409"/>
<reference evidence="2 3" key="1">
    <citation type="submission" date="2013-03" db="EMBL/GenBank/DDBJ databases">
        <title>Assembly of a new bacterial strain Brevibacillus borstelensis AK1.</title>
        <authorList>
            <person name="Rajan I."/>
            <person name="PoliReddy D."/>
            <person name="Sugumar T."/>
            <person name="Rathinam K."/>
            <person name="Alqarawi S."/>
            <person name="Khalil A.B."/>
            <person name="Sivakumar N."/>
        </authorList>
    </citation>
    <scope>NUCLEOTIDE SEQUENCE [LARGE SCALE GENOMIC DNA]</scope>
    <source>
        <strain evidence="2 3">AK1</strain>
    </source>
</reference>
<proteinExistence type="predicted"/>
<gene>
    <name evidence="2" type="ORF">I532_11549</name>
</gene>
<dbReference type="Proteomes" id="UP000012081">
    <property type="component" value="Unassembled WGS sequence"/>
</dbReference>
<accession>M8E9V5</accession>
<dbReference type="EMBL" id="APBN01000004">
    <property type="protein sequence ID" value="EMT52285.1"/>
    <property type="molecule type" value="Genomic_DNA"/>
</dbReference>
<keyword evidence="3" id="KW-1185">Reference proteome</keyword>
<evidence type="ECO:0000313" key="3">
    <source>
        <dbReference type="Proteomes" id="UP000012081"/>
    </source>
</evidence>
<name>M8E9V5_9BACL</name>
<organism evidence="2 3">
    <name type="scientific">Brevibacillus borstelensis AK1</name>
    <dbReference type="NCBI Taxonomy" id="1300222"/>
    <lineage>
        <taxon>Bacteria</taxon>
        <taxon>Bacillati</taxon>
        <taxon>Bacillota</taxon>
        <taxon>Bacilli</taxon>
        <taxon>Bacillales</taxon>
        <taxon>Paenibacillaceae</taxon>
        <taxon>Brevibacillus</taxon>
    </lineage>
</organism>
<dbReference type="Gene3D" id="2.160.20.110">
    <property type="match status" value="2"/>
</dbReference>